<evidence type="ECO:0008006" key="3">
    <source>
        <dbReference type="Google" id="ProtNLM"/>
    </source>
</evidence>
<evidence type="ECO:0000313" key="2">
    <source>
        <dbReference type="Proteomes" id="UP000294847"/>
    </source>
</evidence>
<evidence type="ECO:0000313" key="1">
    <source>
        <dbReference type="EMBL" id="QBZ53424.1"/>
    </source>
</evidence>
<accession>A0A4P7N0Y4</accession>
<protein>
    <recommendedName>
        <fullName evidence="3">Methyltransferase domain-containing protein</fullName>
    </recommendedName>
</protein>
<organism evidence="1 2">
    <name type="scientific">Pyricularia oryzae</name>
    <name type="common">Rice blast fungus</name>
    <name type="synonym">Magnaporthe oryzae</name>
    <dbReference type="NCBI Taxonomy" id="318829"/>
    <lineage>
        <taxon>Eukaryota</taxon>
        <taxon>Fungi</taxon>
        <taxon>Dikarya</taxon>
        <taxon>Ascomycota</taxon>
        <taxon>Pezizomycotina</taxon>
        <taxon>Sordariomycetes</taxon>
        <taxon>Sordariomycetidae</taxon>
        <taxon>Magnaporthales</taxon>
        <taxon>Pyriculariaceae</taxon>
        <taxon>Pyricularia</taxon>
    </lineage>
</organism>
<dbReference type="SMR" id="A0A4P7N0Y4"/>
<sequence length="284" mass="31202">MTATDLDAENMASWVTNAQFWDDSIGAGGNVYWRKLQEPSLRRLVSAKIEAAKASAAGGRALDISTGNGLCARWLVDEGIPSVRAVDGSSGMIEVAKARMAEAKPRYDGIQIGLLDVTDRAAFAREIETAAEFGGYDVILMNMAIQDVPTLEPLVEALPKLLKKDGIFFGTLLHPVFLTSGAARDIKLTWVDGELVVERARIVKDYMSIPPYRGLAIPGQPAKQVYYHRNFQDLFAPFFQAGLVLDKLEELAFSEGDGEPDKIESTLNFTQIPVMMSFRVRRGD</sequence>
<dbReference type="Gene3D" id="3.40.50.150">
    <property type="entry name" value="Vaccinia Virus protein VP39"/>
    <property type="match status" value="1"/>
</dbReference>
<dbReference type="VEuPathDB" id="FungiDB:M_BR32_EuGene_00105301"/>
<dbReference type="InterPro" id="IPR029063">
    <property type="entry name" value="SAM-dependent_MTases_sf"/>
</dbReference>
<dbReference type="Pfam" id="PF13489">
    <property type="entry name" value="Methyltransf_23"/>
    <property type="match status" value="1"/>
</dbReference>
<dbReference type="Proteomes" id="UP000294847">
    <property type="component" value="Chromosome 1"/>
</dbReference>
<proteinExistence type="predicted"/>
<dbReference type="OMA" id="FDVITMN"/>
<name>A0A4P7N0Y4_PYROR</name>
<dbReference type="CDD" id="cd02440">
    <property type="entry name" value="AdoMet_MTases"/>
    <property type="match status" value="1"/>
</dbReference>
<dbReference type="EMBL" id="CP034204">
    <property type="protein sequence ID" value="QBZ53424.1"/>
    <property type="molecule type" value="Genomic_DNA"/>
</dbReference>
<dbReference type="AlphaFoldDB" id="A0A4P7N0Y4"/>
<reference evidence="1 2" key="1">
    <citation type="journal article" date="2019" name="Mol. Biol. Evol.">
        <title>Blast fungal genomes show frequent chromosomal changes, gene gains and losses, and effector gene turnover.</title>
        <authorList>
            <person name="Gomez Luciano L.B."/>
            <person name="Jason Tsai I."/>
            <person name="Chuma I."/>
            <person name="Tosa Y."/>
            <person name="Chen Y.H."/>
            <person name="Li J.Y."/>
            <person name="Li M.Y."/>
            <person name="Jade Lu M.Y."/>
            <person name="Nakayashiki H."/>
            <person name="Li W.H."/>
        </authorList>
    </citation>
    <scope>NUCLEOTIDE SEQUENCE [LARGE SCALE GENOMIC DNA]</scope>
    <source>
        <strain evidence="1">MZ5-1-6</strain>
    </source>
</reference>
<gene>
    <name evidence="1" type="ORF">PoMZ_09102</name>
</gene>
<dbReference type="SUPFAM" id="SSF53335">
    <property type="entry name" value="S-adenosyl-L-methionine-dependent methyltransferases"/>
    <property type="match status" value="1"/>
</dbReference>